<feature type="active site" evidence="4">
    <location>
        <position position="117"/>
    </location>
</feature>
<dbReference type="InterPro" id="IPR033130">
    <property type="entry name" value="RNase_T2_His_AS_2"/>
</dbReference>
<comment type="caution">
    <text evidence="7">The sequence shown here is derived from an EMBL/GenBank/DDBJ whole genome shotgun (WGS) entry which is preliminary data.</text>
</comment>
<feature type="signal peptide" evidence="6">
    <location>
        <begin position="1"/>
        <end position="19"/>
    </location>
</feature>
<sequence>MRRRLTPPFFCLFFKLVDALSCSTTTGGSCCSPTNGIVLLSQQWYEGLGPSDYFTMHGLWPNMCNGGRTPKKGCDPSRRYGNLDPILRRNQSLYDDMSTYWPSFNGEDRNAEFWSHEWITHGTCITTLERQCFSNFQEYQDLFTYFNTALELYQQYNLYAVLSDANIIPGGSYSLDQFESAVRAYTGFMPLITCKEGSKLDEIRIYFKVRNGNHYEPINSTARSSCSRTRRIEYPVK</sequence>
<dbReference type="OrthoDB" id="435754at2759"/>
<keyword evidence="3" id="KW-1015">Disulfide bond</keyword>
<dbReference type="PROSITE" id="PS00531">
    <property type="entry name" value="RNASE_T2_2"/>
    <property type="match status" value="1"/>
</dbReference>
<dbReference type="GO" id="GO:0033897">
    <property type="term" value="F:ribonuclease T2 activity"/>
    <property type="evidence" value="ECO:0007669"/>
    <property type="project" value="UniProtKB-EC"/>
</dbReference>
<dbReference type="Gene3D" id="3.90.730.10">
    <property type="entry name" value="Ribonuclease T2-like"/>
    <property type="match status" value="1"/>
</dbReference>
<evidence type="ECO:0000256" key="4">
    <source>
        <dbReference type="PIRSR" id="PIRSR633697-1"/>
    </source>
</evidence>
<dbReference type="PANTHER" id="PTHR11240:SF22">
    <property type="entry name" value="RIBONUCLEASE T2"/>
    <property type="match status" value="1"/>
</dbReference>
<dbReference type="EC" id="4.6.1.19" evidence="2"/>
<feature type="active site" evidence="4">
    <location>
        <position position="57"/>
    </location>
</feature>
<dbReference type="GO" id="GO:0005576">
    <property type="term" value="C:extracellular region"/>
    <property type="evidence" value="ECO:0007669"/>
    <property type="project" value="TreeGrafter"/>
</dbReference>
<dbReference type="CDD" id="cd01061">
    <property type="entry name" value="RNase_T2_euk"/>
    <property type="match status" value="1"/>
</dbReference>
<dbReference type="PROSITE" id="PS00530">
    <property type="entry name" value="RNASE_T2_1"/>
    <property type="match status" value="1"/>
</dbReference>
<reference evidence="7 8" key="1">
    <citation type="submission" date="2016-07" db="EMBL/GenBank/DDBJ databases">
        <title>Pervasive Adenine N6-methylation of Active Genes in Fungi.</title>
        <authorList>
            <consortium name="DOE Joint Genome Institute"/>
            <person name="Mondo S.J."/>
            <person name="Dannebaum R.O."/>
            <person name="Kuo R.C."/>
            <person name="Labutti K."/>
            <person name="Haridas S."/>
            <person name="Kuo A."/>
            <person name="Salamov A."/>
            <person name="Ahrendt S.R."/>
            <person name="Lipzen A."/>
            <person name="Sullivan W."/>
            <person name="Andreopoulos W.B."/>
            <person name="Clum A."/>
            <person name="Lindquist E."/>
            <person name="Daum C."/>
            <person name="Ramamoorthy G.K."/>
            <person name="Gryganskyi A."/>
            <person name="Culley D."/>
            <person name="Magnuson J.K."/>
            <person name="James T.Y."/>
            <person name="O'Malley M.A."/>
            <person name="Stajich J.E."/>
            <person name="Spatafora J.W."/>
            <person name="Visel A."/>
            <person name="Grigoriev I.V."/>
        </authorList>
    </citation>
    <scope>NUCLEOTIDE SEQUENCE [LARGE SCALE GENOMIC DNA]</scope>
    <source>
        <strain evidence="7 8">NRRL 1336</strain>
    </source>
</reference>
<dbReference type="InterPro" id="IPR036430">
    <property type="entry name" value="RNase_T2-like_sf"/>
</dbReference>
<evidence type="ECO:0000256" key="2">
    <source>
        <dbReference type="ARBA" id="ARBA00012571"/>
    </source>
</evidence>
<name>A0A1X2I1M0_9FUNG</name>
<evidence type="ECO:0000256" key="5">
    <source>
        <dbReference type="RuleBase" id="RU004328"/>
    </source>
</evidence>
<feature type="chain" id="PRO_5012869004" description="ribonuclease T2" evidence="6">
    <location>
        <begin position="20"/>
        <end position="237"/>
    </location>
</feature>
<dbReference type="Pfam" id="PF00445">
    <property type="entry name" value="Ribonuclease_T2"/>
    <property type="match status" value="1"/>
</dbReference>
<keyword evidence="8" id="KW-1185">Reference proteome</keyword>
<dbReference type="EMBL" id="MCGE01000035">
    <property type="protein sequence ID" value="ORZ07438.1"/>
    <property type="molecule type" value="Genomic_DNA"/>
</dbReference>
<dbReference type="InterPro" id="IPR018188">
    <property type="entry name" value="RNase_T2_His_AS_1"/>
</dbReference>
<accession>A0A1X2I1M0</accession>
<evidence type="ECO:0000256" key="3">
    <source>
        <dbReference type="ARBA" id="ARBA00023157"/>
    </source>
</evidence>
<dbReference type="Proteomes" id="UP000193560">
    <property type="component" value="Unassembled WGS sequence"/>
</dbReference>
<evidence type="ECO:0000313" key="8">
    <source>
        <dbReference type="Proteomes" id="UP000193560"/>
    </source>
</evidence>
<dbReference type="InterPro" id="IPR033697">
    <property type="entry name" value="Ribonuclease_T2_eukaryotic"/>
</dbReference>
<dbReference type="InterPro" id="IPR001568">
    <property type="entry name" value="RNase_T2-like"/>
</dbReference>
<organism evidence="7 8">
    <name type="scientific">Absidia repens</name>
    <dbReference type="NCBI Taxonomy" id="90262"/>
    <lineage>
        <taxon>Eukaryota</taxon>
        <taxon>Fungi</taxon>
        <taxon>Fungi incertae sedis</taxon>
        <taxon>Mucoromycota</taxon>
        <taxon>Mucoromycotina</taxon>
        <taxon>Mucoromycetes</taxon>
        <taxon>Mucorales</taxon>
        <taxon>Cunninghamellaceae</taxon>
        <taxon>Absidia</taxon>
    </lineage>
</organism>
<dbReference type="GO" id="GO:0003723">
    <property type="term" value="F:RNA binding"/>
    <property type="evidence" value="ECO:0007669"/>
    <property type="project" value="InterPro"/>
</dbReference>
<dbReference type="PANTHER" id="PTHR11240">
    <property type="entry name" value="RIBONUCLEASE T2"/>
    <property type="match status" value="1"/>
</dbReference>
<dbReference type="AlphaFoldDB" id="A0A1X2I1M0"/>
<protein>
    <recommendedName>
        <fullName evidence="2">ribonuclease T2</fullName>
        <ecNumber evidence="2">4.6.1.19</ecNumber>
    </recommendedName>
</protein>
<evidence type="ECO:0000256" key="6">
    <source>
        <dbReference type="SAM" id="SignalP"/>
    </source>
</evidence>
<evidence type="ECO:0000256" key="1">
    <source>
        <dbReference type="ARBA" id="ARBA00007469"/>
    </source>
</evidence>
<comment type="similarity">
    <text evidence="1 5">Belongs to the RNase T2 family.</text>
</comment>
<dbReference type="SUPFAM" id="SSF55895">
    <property type="entry name" value="Ribonuclease Rh-like"/>
    <property type="match status" value="1"/>
</dbReference>
<dbReference type="GO" id="GO:0006401">
    <property type="term" value="P:RNA catabolic process"/>
    <property type="evidence" value="ECO:0007669"/>
    <property type="project" value="TreeGrafter"/>
</dbReference>
<evidence type="ECO:0000313" key="7">
    <source>
        <dbReference type="EMBL" id="ORZ07438.1"/>
    </source>
</evidence>
<proteinExistence type="inferred from homology"/>
<gene>
    <name evidence="7" type="ORF">BCR42DRAFT_472304</name>
</gene>
<feature type="active site" evidence="4">
    <location>
        <position position="121"/>
    </location>
</feature>
<keyword evidence="6" id="KW-0732">Signal</keyword>
<dbReference type="PROSITE" id="PS51257">
    <property type="entry name" value="PROKAR_LIPOPROTEIN"/>
    <property type="match status" value="1"/>
</dbReference>